<accession>A0A286RCR8</accession>
<organism evidence="1 2">
    <name type="scientific">Thermogutta terrifontis</name>
    <dbReference type="NCBI Taxonomy" id="1331910"/>
    <lineage>
        <taxon>Bacteria</taxon>
        <taxon>Pseudomonadati</taxon>
        <taxon>Planctomycetota</taxon>
        <taxon>Planctomycetia</taxon>
        <taxon>Pirellulales</taxon>
        <taxon>Thermoguttaceae</taxon>
        <taxon>Thermogutta</taxon>
    </lineage>
</organism>
<dbReference type="AlphaFoldDB" id="A0A286RCR8"/>
<protein>
    <submittedName>
        <fullName evidence="1">Uncharacterized protein</fullName>
    </submittedName>
</protein>
<name>A0A286RCR8_9BACT</name>
<evidence type="ECO:0000313" key="2">
    <source>
        <dbReference type="Proteomes" id="UP000215086"/>
    </source>
</evidence>
<dbReference type="KEGG" id="ttf:THTE_1160"/>
<dbReference type="EMBL" id="CP018477">
    <property type="protein sequence ID" value="ASV73762.1"/>
    <property type="molecule type" value="Genomic_DNA"/>
</dbReference>
<reference evidence="1 2" key="1">
    <citation type="journal article" name="Front. Microbiol.">
        <title>Sugar Metabolism of the First Thermophilic Planctomycete Thermogutta terrifontis: Comparative Genomic and Transcriptomic Approaches.</title>
        <authorList>
            <person name="Elcheninov A.G."/>
            <person name="Menzel P."/>
            <person name="Gudbergsdottir S.R."/>
            <person name="Slesarev A.I."/>
            <person name="Kadnikov V.V."/>
            <person name="Krogh A."/>
            <person name="Bonch-Osmolovskaya E.A."/>
            <person name="Peng X."/>
            <person name="Kublanov I.V."/>
        </authorList>
    </citation>
    <scope>NUCLEOTIDE SEQUENCE [LARGE SCALE GENOMIC DNA]</scope>
    <source>
        <strain evidence="1 2">R1</strain>
    </source>
</reference>
<dbReference type="Proteomes" id="UP000215086">
    <property type="component" value="Chromosome"/>
</dbReference>
<evidence type="ECO:0000313" key="1">
    <source>
        <dbReference type="EMBL" id="ASV73762.1"/>
    </source>
</evidence>
<keyword evidence="2" id="KW-1185">Reference proteome</keyword>
<proteinExistence type="predicted"/>
<sequence length="56" mass="6273">MFPGGRRLPAMNAKGLFESPPGFPRKKNEFFTAVFVADGRKISDTFIALENSAKRR</sequence>
<gene>
    <name evidence="1" type="ORF">THTE_1160</name>
</gene>